<proteinExistence type="predicted"/>
<organism evidence="1 2">
    <name type="scientific">Stegodyphus mimosarum</name>
    <name type="common">African social velvet spider</name>
    <dbReference type="NCBI Taxonomy" id="407821"/>
    <lineage>
        <taxon>Eukaryota</taxon>
        <taxon>Metazoa</taxon>
        <taxon>Ecdysozoa</taxon>
        <taxon>Arthropoda</taxon>
        <taxon>Chelicerata</taxon>
        <taxon>Arachnida</taxon>
        <taxon>Araneae</taxon>
        <taxon>Araneomorphae</taxon>
        <taxon>Entelegynae</taxon>
        <taxon>Eresoidea</taxon>
        <taxon>Eresidae</taxon>
        <taxon>Stegodyphus</taxon>
    </lineage>
</organism>
<name>A0A087TM51_STEMI</name>
<evidence type="ECO:0000313" key="1">
    <source>
        <dbReference type="EMBL" id="KFM66190.1"/>
    </source>
</evidence>
<sequence>MILALNSGNTTEQNGFKILRATMRIWTWNLGRHRTVQFRTHRNYTEWQNA</sequence>
<evidence type="ECO:0000313" key="2">
    <source>
        <dbReference type="Proteomes" id="UP000054359"/>
    </source>
</evidence>
<protein>
    <submittedName>
        <fullName evidence="1">Uncharacterized protein</fullName>
    </submittedName>
</protein>
<gene>
    <name evidence="1" type="ORF">X975_06598</name>
</gene>
<dbReference type="Proteomes" id="UP000054359">
    <property type="component" value="Unassembled WGS sequence"/>
</dbReference>
<feature type="non-terminal residue" evidence="1">
    <location>
        <position position="50"/>
    </location>
</feature>
<accession>A0A087TM51</accession>
<reference evidence="1 2" key="1">
    <citation type="submission" date="2013-11" db="EMBL/GenBank/DDBJ databases">
        <title>Genome sequencing of Stegodyphus mimosarum.</title>
        <authorList>
            <person name="Bechsgaard J."/>
        </authorList>
    </citation>
    <scope>NUCLEOTIDE SEQUENCE [LARGE SCALE GENOMIC DNA]</scope>
</reference>
<keyword evidence="2" id="KW-1185">Reference proteome</keyword>
<dbReference type="AlphaFoldDB" id="A0A087TM51"/>
<dbReference type="EMBL" id="KK115851">
    <property type="protein sequence ID" value="KFM66190.1"/>
    <property type="molecule type" value="Genomic_DNA"/>
</dbReference>